<keyword evidence="3 6" id="KW-0812">Transmembrane</keyword>
<proteinExistence type="evidence at transcript level"/>
<evidence type="ECO:0000256" key="2">
    <source>
        <dbReference type="ARBA" id="ARBA00022475"/>
    </source>
</evidence>
<accession>A0A7G4KBY5</accession>
<dbReference type="Pfam" id="PF08395">
    <property type="entry name" value="7tm_7"/>
    <property type="match status" value="1"/>
</dbReference>
<dbReference type="EMBL" id="MN515223">
    <property type="protein sequence ID" value="QMS80371.1"/>
    <property type="molecule type" value="mRNA"/>
</dbReference>
<keyword evidence="4 6" id="KW-1133">Transmembrane helix</keyword>
<evidence type="ECO:0000256" key="4">
    <source>
        <dbReference type="ARBA" id="ARBA00022989"/>
    </source>
</evidence>
<organism evidence="7">
    <name type="scientific">Histia rhodope</name>
    <dbReference type="NCBI Taxonomy" id="1453155"/>
    <lineage>
        <taxon>Eukaryota</taxon>
        <taxon>Metazoa</taxon>
        <taxon>Ecdysozoa</taxon>
        <taxon>Arthropoda</taxon>
        <taxon>Hexapoda</taxon>
        <taxon>Insecta</taxon>
        <taxon>Pterygota</taxon>
        <taxon>Neoptera</taxon>
        <taxon>Endopterygota</taxon>
        <taxon>Lepidoptera</taxon>
        <taxon>Glossata</taxon>
        <taxon>Ditrysia</taxon>
        <taxon>Zygaenoidea</taxon>
        <taxon>Zygaenidae</taxon>
        <taxon>Chalcosiinae</taxon>
        <taxon>Histia</taxon>
    </lineage>
</organism>
<evidence type="ECO:0000256" key="3">
    <source>
        <dbReference type="ARBA" id="ARBA00022692"/>
    </source>
</evidence>
<dbReference type="GO" id="GO:0050909">
    <property type="term" value="P:sensory perception of taste"/>
    <property type="evidence" value="ECO:0007669"/>
    <property type="project" value="InterPro"/>
</dbReference>
<evidence type="ECO:0000256" key="5">
    <source>
        <dbReference type="ARBA" id="ARBA00023136"/>
    </source>
</evidence>
<comment type="subcellular location">
    <subcellularLocation>
        <location evidence="1">Cell membrane</location>
        <topology evidence="1">Multi-pass membrane protein</topology>
    </subcellularLocation>
</comment>
<gene>
    <name evidence="7" type="primary">GR3</name>
</gene>
<reference evidence="7" key="1">
    <citation type="submission" date="2019-09" db="EMBL/GenBank/DDBJ databases">
        <authorList>
            <person name="Yang H."/>
        </authorList>
    </citation>
    <scope>NUCLEOTIDE SEQUENCE</scope>
</reference>
<dbReference type="InterPro" id="IPR013604">
    <property type="entry name" value="7TM_chemorcpt"/>
</dbReference>
<evidence type="ECO:0000256" key="6">
    <source>
        <dbReference type="SAM" id="Phobius"/>
    </source>
</evidence>
<keyword evidence="7" id="KW-0675">Receptor</keyword>
<dbReference type="AlphaFoldDB" id="A0A7G4KBY5"/>
<keyword evidence="2" id="KW-1003">Cell membrane</keyword>
<evidence type="ECO:0000313" key="7">
    <source>
        <dbReference type="EMBL" id="QMS80371.1"/>
    </source>
</evidence>
<dbReference type="GO" id="GO:0005886">
    <property type="term" value="C:plasma membrane"/>
    <property type="evidence" value="ECO:0007669"/>
    <property type="project" value="UniProtKB-SubCell"/>
</dbReference>
<keyword evidence="5 6" id="KW-0472">Membrane</keyword>
<sequence>MITFANMSARIIIEAMGSETGFIFGVLEFTALSSLMRLGTCAAVMICVVSYCERVYRQRERILTIIDHLFISKMINAETRKSMNELRELVQSRTICFHMANLVVIQYSLLVSVASVVVTYTIILLQSIK</sequence>
<evidence type="ECO:0000256" key="1">
    <source>
        <dbReference type="ARBA" id="ARBA00004651"/>
    </source>
</evidence>
<protein>
    <submittedName>
        <fullName evidence="7">Gustatory receptor</fullName>
    </submittedName>
</protein>
<feature type="transmembrane region" description="Helical" evidence="6">
    <location>
        <begin position="107"/>
        <end position="128"/>
    </location>
</feature>
<feature type="transmembrane region" description="Helical" evidence="6">
    <location>
        <begin position="34"/>
        <end position="52"/>
    </location>
</feature>
<name>A0A7G4KBY5_9NEOP</name>